<evidence type="ECO:0000256" key="2">
    <source>
        <dbReference type="ARBA" id="ARBA00022448"/>
    </source>
</evidence>
<sequence length="308" mass="34623">MKANNLIIDSISKTYKKGKIRANDNISLELYPSEITALIGHNGAGKTTLLNQIIGNAKPDSGDITYKGISLVKNSKVARELVSIMPQFHAPLEGVTLRQSIESILRIKGVSEKQVHLCTKQVLKDLDIEQWADQAGNKLSGGLQRLTSFAMAVAYPSDIILLDEPTNDVDPIRRKLTWQYMRKLAKEGHMIFVVTHNLLEVEQYTDRYILLNKGRIIRDDSTAVISNDYVSNVMIVSLHDTDELHDLPEAETSEYKEDEMQLVLTLSENQVSNAVNWLMELIRQGKVLNYKFTSATLDMQYGGMIDGE</sequence>
<dbReference type="Gene3D" id="3.40.50.300">
    <property type="entry name" value="P-loop containing nucleotide triphosphate hydrolases"/>
    <property type="match status" value="1"/>
</dbReference>
<reference evidence="6" key="1">
    <citation type="journal article" date="2020" name="Cell Host Microbe">
        <title>Functional and Genomic Variation between Human-Derived Isolates of Lachnospiraceae Reveals Inter- and Intra-Species Diversity.</title>
        <authorList>
            <person name="Sorbara M.T."/>
            <person name="Littmann E.R."/>
            <person name="Fontana E."/>
            <person name="Moody T.U."/>
            <person name="Kohout C.E."/>
            <person name="Gjonbalaj M."/>
            <person name="Eaton V."/>
            <person name="Seok R."/>
            <person name="Leiner I.M."/>
            <person name="Pamer E.G."/>
        </authorList>
    </citation>
    <scope>NUCLEOTIDE SEQUENCE</scope>
    <source>
        <strain evidence="6">MSK.17.79</strain>
    </source>
</reference>
<dbReference type="InterPro" id="IPR027417">
    <property type="entry name" value="P-loop_NTPase"/>
</dbReference>
<evidence type="ECO:0000256" key="4">
    <source>
        <dbReference type="ARBA" id="ARBA00022840"/>
    </source>
</evidence>
<dbReference type="Proteomes" id="UP001193670">
    <property type="component" value="Unassembled WGS sequence"/>
</dbReference>
<keyword evidence="4 6" id="KW-0067">ATP-binding</keyword>
<gene>
    <name evidence="6" type="ORF">G4319_03325</name>
</gene>
<dbReference type="RefSeq" id="WP_012743796.1">
    <property type="nucleotide sequence ID" value="NZ_CP092643.1"/>
</dbReference>
<evidence type="ECO:0000256" key="1">
    <source>
        <dbReference type="ARBA" id="ARBA00005417"/>
    </source>
</evidence>
<feature type="domain" description="ABC transporter" evidence="5">
    <location>
        <begin position="6"/>
        <end position="238"/>
    </location>
</feature>
<organism evidence="6 7">
    <name type="scientific">Agathobacter rectalis</name>
    <dbReference type="NCBI Taxonomy" id="39491"/>
    <lineage>
        <taxon>Bacteria</taxon>
        <taxon>Bacillati</taxon>
        <taxon>Bacillota</taxon>
        <taxon>Clostridia</taxon>
        <taxon>Lachnospirales</taxon>
        <taxon>Lachnospiraceae</taxon>
        <taxon>Agathobacter</taxon>
    </lineage>
</organism>
<dbReference type="InterPro" id="IPR003439">
    <property type="entry name" value="ABC_transporter-like_ATP-bd"/>
</dbReference>
<keyword evidence="3" id="KW-0547">Nucleotide-binding</keyword>
<dbReference type="PANTHER" id="PTHR42711">
    <property type="entry name" value="ABC TRANSPORTER ATP-BINDING PROTEIN"/>
    <property type="match status" value="1"/>
</dbReference>
<proteinExistence type="inferred from homology"/>
<dbReference type="PROSITE" id="PS50893">
    <property type="entry name" value="ABC_TRANSPORTER_2"/>
    <property type="match status" value="1"/>
</dbReference>
<accession>A0AAX0BC52</accession>
<name>A0AAX0BC52_9FIRM</name>
<keyword evidence="2" id="KW-0813">Transport</keyword>
<dbReference type="SMART" id="SM00382">
    <property type="entry name" value="AAA"/>
    <property type="match status" value="1"/>
</dbReference>
<evidence type="ECO:0000313" key="6">
    <source>
        <dbReference type="EMBL" id="NSC26385.1"/>
    </source>
</evidence>
<dbReference type="Pfam" id="PF00005">
    <property type="entry name" value="ABC_tran"/>
    <property type="match status" value="1"/>
</dbReference>
<dbReference type="InterPro" id="IPR003593">
    <property type="entry name" value="AAA+_ATPase"/>
</dbReference>
<dbReference type="PANTHER" id="PTHR42711:SF5">
    <property type="entry name" value="ABC TRANSPORTER ATP-BINDING PROTEIN NATA"/>
    <property type="match status" value="1"/>
</dbReference>
<evidence type="ECO:0000313" key="7">
    <source>
        <dbReference type="Proteomes" id="UP001193670"/>
    </source>
</evidence>
<comment type="caution">
    <text evidence="6">The sequence shown here is derived from an EMBL/GenBank/DDBJ whole genome shotgun (WGS) entry which is preliminary data.</text>
</comment>
<dbReference type="EMBL" id="JAAILW010000004">
    <property type="protein sequence ID" value="NSC26385.1"/>
    <property type="molecule type" value="Genomic_DNA"/>
</dbReference>
<dbReference type="InterPro" id="IPR050763">
    <property type="entry name" value="ABC_transporter_ATP-binding"/>
</dbReference>
<comment type="similarity">
    <text evidence="1">Belongs to the ABC transporter superfamily.</text>
</comment>
<dbReference type="GO" id="GO:0005524">
    <property type="term" value="F:ATP binding"/>
    <property type="evidence" value="ECO:0007669"/>
    <property type="project" value="UniProtKB-KW"/>
</dbReference>
<dbReference type="AlphaFoldDB" id="A0AAX0BC52"/>
<dbReference type="GO" id="GO:0016887">
    <property type="term" value="F:ATP hydrolysis activity"/>
    <property type="evidence" value="ECO:0007669"/>
    <property type="project" value="InterPro"/>
</dbReference>
<evidence type="ECO:0000256" key="3">
    <source>
        <dbReference type="ARBA" id="ARBA00022741"/>
    </source>
</evidence>
<reference evidence="6" key="2">
    <citation type="submission" date="2020-02" db="EMBL/GenBank/DDBJ databases">
        <authorList>
            <person name="Littmann E."/>
            <person name="Sorbara M."/>
        </authorList>
    </citation>
    <scope>NUCLEOTIDE SEQUENCE</scope>
    <source>
        <strain evidence="6">MSK.17.79</strain>
    </source>
</reference>
<protein>
    <submittedName>
        <fullName evidence="6">ABC transporter ATP-binding protein</fullName>
    </submittedName>
</protein>
<evidence type="ECO:0000259" key="5">
    <source>
        <dbReference type="PROSITE" id="PS50893"/>
    </source>
</evidence>
<dbReference type="GeneID" id="86989729"/>
<dbReference type="SUPFAM" id="SSF52540">
    <property type="entry name" value="P-loop containing nucleoside triphosphate hydrolases"/>
    <property type="match status" value="1"/>
</dbReference>